<dbReference type="PANTHER" id="PTHR46494">
    <property type="entry name" value="CORA FAMILY METAL ION TRANSPORTER (EUROFUNG)"/>
    <property type="match status" value="1"/>
</dbReference>
<dbReference type="GO" id="GO:0015095">
    <property type="term" value="F:magnesium ion transmembrane transporter activity"/>
    <property type="evidence" value="ECO:0007669"/>
    <property type="project" value="UniProtKB-UniRule"/>
</dbReference>
<evidence type="ECO:0000256" key="2">
    <source>
        <dbReference type="ARBA" id="ARBA00009765"/>
    </source>
</evidence>
<sequence length="329" mass="38218">MQQNIVWQQGSLKVDCSLGQLHDALQDPQAVVWLDILLSETQLDKYTEMLTSEFQLLPLTIDKIQEVHERAKLISYHNYFYLVVHGLEFNTEEVEARTPKLDIVFGKNFLITIHQAHMSWLDELHQAIREDTSEFNLIKQGMSYMLHAVLDSLVDSYFPILEDIDDLVDELENQTVEQTSNEVQGRIFGMKRVLAQMRRVISPQVEVSNSLITRTGDFIPTSVEPYFADVHDHLIRTFEVIDSYRDLMSGLLDVYLTTVANRQNEIMKQLALISTIFLPITFVTGVFGQNFGHSPQVENDGGLNFWFVLFFMIIVTIGQVWYFRYRKWI</sequence>
<dbReference type="SUPFAM" id="SSF144083">
    <property type="entry name" value="Magnesium transport protein CorA, transmembrane region"/>
    <property type="match status" value="1"/>
</dbReference>
<keyword evidence="7 8" id="KW-0472">Membrane</keyword>
<dbReference type="PANTHER" id="PTHR46494:SF1">
    <property type="entry name" value="CORA FAMILY METAL ION TRANSPORTER (EUROFUNG)"/>
    <property type="match status" value="1"/>
</dbReference>
<reference evidence="9 10" key="1">
    <citation type="submission" date="2019-10" db="EMBL/GenBank/DDBJ databases">
        <title>Dictyobacter vulcani sp. nov., within the class Ktedonobacteria, isolated from soil of volcanic Mt. Zao.</title>
        <authorList>
            <person name="Zheng Y."/>
            <person name="Wang C.M."/>
            <person name="Sakai Y."/>
            <person name="Abe K."/>
            <person name="Yokota A."/>
            <person name="Yabe S."/>
        </authorList>
    </citation>
    <scope>NUCLEOTIDE SEQUENCE [LARGE SCALE GENOMIC DNA]</scope>
    <source>
        <strain evidence="9 10">W12</strain>
    </source>
</reference>
<dbReference type="GO" id="GO:0005886">
    <property type="term" value="C:plasma membrane"/>
    <property type="evidence" value="ECO:0007669"/>
    <property type="project" value="UniProtKB-SubCell"/>
</dbReference>
<accession>A0A5J4KC77</accession>
<gene>
    <name evidence="8 9" type="primary">corA</name>
    <name evidence="9" type="ORF">KDW_05560</name>
</gene>
<feature type="transmembrane region" description="Helical" evidence="8">
    <location>
        <begin position="303"/>
        <end position="323"/>
    </location>
</feature>
<dbReference type="GO" id="GO:0015087">
    <property type="term" value="F:cobalt ion transmembrane transporter activity"/>
    <property type="evidence" value="ECO:0007669"/>
    <property type="project" value="UniProtKB-UniRule"/>
</dbReference>
<organism evidence="9 10">
    <name type="scientific">Dictyobacter vulcani</name>
    <dbReference type="NCBI Taxonomy" id="2607529"/>
    <lineage>
        <taxon>Bacteria</taxon>
        <taxon>Bacillati</taxon>
        <taxon>Chloroflexota</taxon>
        <taxon>Ktedonobacteria</taxon>
        <taxon>Ktedonobacterales</taxon>
        <taxon>Dictyobacteraceae</taxon>
        <taxon>Dictyobacter</taxon>
    </lineage>
</organism>
<dbReference type="CDD" id="cd12822">
    <property type="entry name" value="TmCorA-like"/>
    <property type="match status" value="1"/>
</dbReference>
<dbReference type="GO" id="GO:0050897">
    <property type="term" value="F:cobalt ion binding"/>
    <property type="evidence" value="ECO:0007669"/>
    <property type="project" value="TreeGrafter"/>
</dbReference>
<dbReference type="InterPro" id="IPR004488">
    <property type="entry name" value="Mg/Co-transport_prot_CorA"/>
</dbReference>
<evidence type="ECO:0000256" key="8">
    <source>
        <dbReference type="RuleBase" id="RU362010"/>
    </source>
</evidence>
<keyword evidence="4 8" id="KW-1003">Cell membrane</keyword>
<dbReference type="NCBIfam" id="TIGR00383">
    <property type="entry name" value="corA"/>
    <property type="match status" value="1"/>
</dbReference>
<evidence type="ECO:0000256" key="3">
    <source>
        <dbReference type="ARBA" id="ARBA00022448"/>
    </source>
</evidence>
<comment type="function">
    <text evidence="8">Mediates influx of magnesium ions.</text>
</comment>
<dbReference type="RefSeq" id="WP_162004896.1">
    <property type="nucleotide sequence ID" value="NZ_BKZW01000001.1"/>
</dbReference>
<dbReference type="InterPro" id="IPR045863">
    <property type="entry name" value="CorA_TM1_TM2"/>
</dbReference>
<keyword evidence="5 8" id="KW-0812">Transmembrane</keyword>
<proteinExistence type="inferred from homology"/>
<evidence type="ECO:0000256" key="4">
    <source>
        <dbReference type="ARBA" id="ARBA00022475"/>
    </source>
</evidence>
<keyword evidence="8" id="KW-0406">Ion transport</keyword>
<evidence type="ECO:0000256" key="7">
    <source>
        <dbReference type="ARBA" id="ARBA00023136"/>
    </source>
</evidence>
<evidence type="ECO:0000256" key="5">
    <source>
        <dbReference type="ARBA" id="ARBA00022692"/>
    </source>
</evidence>
<feature type="transmembrane region" description="Helical" evidence="8">
    <location>
        <begin position="270"/>
        <end position="291"/>
    </location>
</feature>
<name>A0A5J4KC77_9CHLR</name>
<evidence type="ECO:0000256" key="6">
    <source>
        <dbReference type="ARBA" id="ARBA00022989"/>
    </source>
</evidence>
<dbReference type="FunFam" id="1.20.58.340:FF:000012">
    <property type="entry name" value="Magnesium transport protein CorA"/>
    <property type="match status" value="1"/>
</dbReference>
<keyword evidence="3 8" id="KW-0813">Transport</keyword>
<comment type="similarity">
    <text evidence="2 8">Belongs to the CorA metal ion transporter (MIT) (TC 1.A.35) family.</text>
</comment>
<evidence type="ECO:0000256" key="1">
    <source>
        <dbReference type="ARBA" id="ARBA00004651"/>
    </source>
</evidence>
<evidence type="ECO:0000313" key="10">
    <source>
        <dbReference type="Proteomes" id="UP000326912"/>
    </source>
</evidence>
<comment type="subcellular location">
    <subcellularLocation>
        <location evidence="1">Cell membrane</location>
        <topology evidence="1">Multi-pass membrane protein</topology>
    </subcellularLocation>
    <subcellularLocation>
        <location evidence="8">Membrane</location>
        <topology evidence="8">Multi-pass membrane protein</topology>
    </subcellularLocation>
</comment>
<keyword evidence="10" id="KW-1185">Reference proteome</keyword>
<dbReference type="Proteomes" id="UP000326912">
    <property type="component" value="Unassembled WGS sequence"/>
</dbReference>
<dbReference type="Gene3D" id="3.30.460.20">
    <property type="entry name" value="CorA soluble domain-like"/>
    <property type="match status" value="1"/>
</dbReference>
<dbReference type="Pfam" id="PF01544">
    <property type="entry name" value="CorA"/>
    <property type="match status" value="1"/>
</dbReference>
<dbReference type="EMBL" id="BKZW01000001">
    <property type="protein sequence ID" value="GER86394.1"/>
    <property type="molecule type" value="Genomic_DNA"/>
</dbReference>
<dbReference type="InterPro" id="IPR002523">
    <property type="entry name" value="MgTranspt_CorA/ZnTranspt_ZntB"/>
</dbReference>
<dbReference type="InterPro" id="IPR045861">
    <property type="entry name" value="CorA_cytoplasmic_dom"/>
</dbReference>
<dbReference type="GO" id="GO:0000287">
    <property type="term" value="F:magnesium ion binding"/>
    <property type="evidence" value="ECO:0007669"/>
    <property type="project" value="TreeGrafter"/>
</dbReference>
<keyword evidence="8" id="KW-0460">Magnesium</keyword>
<dbReference type="Gene3D" id="1.20.58.340">
    <property type="entry name" value="Magnesium transport protein CorA, transmembrane region"/>
    <property type="match status" value="2"/>
</dbReference>
<protein>
    <recommendedName>
        <fullName evidence="8">Magnesium transport protein CorA</fullName>
    </recommendedName>
</protein>
<evidence type="ECO:0000313" key="9">
    <source>
        <dbReference type="EMBL" id="GER86394.1"/>
    </source>
</evidence>
<comment type="caution">
    <text evidence="9">The sequence shown here is derived from an EMBL/GenBank/DDBJ whole genome shotgun (WGS) entry which is preliminary data.</text>
</comment>
<keyword evidence="6 8" id="KW-1133">Transmembrane helix</keyword>
<dbReference type="AlphaFoldDB" id="A0A5J4KC77"/>
<dbReference type="SUPFAM" id="SSF143865">
    <property type="entry name" value="CorA soluble domain-like"/>
    <property type="match status" value="1"/>
</dbReference>